<reference evidence="1 2" key="1">
    <citation type="journal article" date="2017" name="Curr. Biol.">
        <title>The Evolution of Venom by Co-option of Single-Copy Genes.</title>
        <authorList>
            <person name="Martinson E.O."/>
            <person name="Mrinalini"/>
            <person name="Kelkar Y.D."/>
            <person name="Chang C.H."/>
            <person name="Werren J.H."/>
        </authorList>
    </citation>
    <scope>NUCLEOTIDE SEQUENCE [LARGE SCALE GENOMIC DNA]</scope>
    <source>
        <strain evidence="1 2">Alberta</strain>
        <tissue evidence="1">Whole body</tissue>
    </source>
</reference>
<dbReference type="AlphaFoldDB" id="A0A232EGV0"/>
<accession>A0A232EGV0</accession>
<gene>
    <name evidence="1" type="ORF">TSAR_015488</name>
</gene>
<evidence type="ECO:0000313" key="2">
    <source>
        <dbReference type="Proteomes" id="UP000215335"/>
    </source>
</evidence>
<dbReference type="PANTHER" id="PTHR34718">
    <property type="entry name" value="PHD-TYPE DOMAIN-CONTAINING PROTEIN"/>
    <property type="match status" value="1"/>
</dbReference>
<proteinExistence type="predicted"/>
<sequence length="265" mass="31741">MLNDIHILEFNQILRSCSSFDMQSPLLVQKPFNINPIPIDSEYFQILFSGNFKKDHWICMYYKDNIIHIYDSLNVGFLHDEHKVYINRLFPNNSNLKIIFEQVQSQTNNYDCGIFSIAFIASILFNYDIPLMRLHLLNIYETRNITMFPIIRNNDRINFRYDFSMLANVRSINHRSNVKEQNLSFNYEEINLIEEKIREKLIEEQQKALNWYNRHKMVYSNFTPESKVDITMTTLDDSQFINTIINLENFNMNDKRAMEINNDCN</sequence>
<dbReference type="InterPro" id="IPR038765">
    <property type="entry name" value="Papain-like_cys_pep_sf"/>
</dbReference>
<dbReference type="OrthoDB" id="7701031at2759"/>
<evidence type="ECO:0008006" key="3">
    <source>
        <dbReference type="Google" id="ProtNLM"/>
    </source>
</evidence>
<protein>
    <recommendedName>
        <fullName evidence="3">Ubiquitin-like protease family profile domain-containing protein</fullName>
    </recommendedName>
</protein>
<dbReference type="PANTHER" id="PTHR34718:SF2">
    <property type="entry name" value="PHD-TYPE DOMAIN-CONTAINING PROTEIN"/>
    <property type="match status" value="1"/>
</dbReference>
<dbReference type="Proteomes" id="UP000215335">
    <property type="component" value="Unassembled WGS sequence"/>
</dbReference>
<name>A0A232EGV0_9HYME</name>
<keyword evidence="2" id="KW-1185">Reference proteome</keyword>
<dbReference type="EMBL" id="NNAY01004673">
    <property type="protein sequence ID" value="OXU17575.1"/>
    <property type="molecule type" value="Genomic_DNA"/>
</dbReference>
<dbReference type="Gene3D" id="3.40.395.10">
    <property type="entry name" value="Adenoviral Proteinase, Chain A"/>
    <property type="match status" value="1"/>
</dbReference>
<feature type="non-terminal residue" evidence="1">
    <location>
        <position position="265"/>
    </location>
</feature>
<organism evidence="1 2">
    <name type="scientific">Trichomalopsis sarcophagae</name>
    <dbReference type="NCBI Taxonomy" id="543379"/>
    <lineage>
        <taxon>Eukaryota</taxon>
        <taxon>Metazoa</taxon>
        <taxon>Ecdysozoa</taxon>
        <taxon>Arthropoda</taxon>
        <taxon>Hexapoda</taxon>
        <taxon>Insecta</taxon>
        <taxon>Pterygota</taxon>
        <taxon>Neoptera</taxon>
        <taxon>Endopterygota</taxon>
        <taxon>Hymenoptera</taxon>
        <taxon>Apocrita</taxon>
        <taxon>Proctotrupomorpha</taxon>
        <taxon>Chalcidoidea</taxon>
        <taxon>Pteromalidae</taxon>
        <taxon>Pteromalinae</taxon>
        <taxon>Trichomalopsis</taxon>
    </lineage>
</organism>
<evidence type="ECO:0000313" key="1">
    <source>
        <dbReference type="EMBL" id="OXU17575.1"/>
    </source>
</evidence>
<comment type="caution">
    <text evidence="1">The sequence shown here is derived from an EMBL/GenBank/DDBJ whole genome shotgun (WGS) entry which is preliminary data.</text>
</comment>
<dbReference type="SUPFAM" id="SSF54001">
    <property type="entry name" value="Cysteine proteinases"/>
    <property type="match status" value="1"/>
</dbReference>